<keyword evidence="1 4" id="KW-0378">Hydrolase</keyword>
<dbReference type="GO" id="GO:0008061">
    <property type="term" value="F:chitin binding"/>
    <property type="evidence" value="ECO:0007669"/>
    <property type="project" value="InterPro"/>
</dbReference>
<dbReference type="PANTHER" id="PTHR11177">
    <property type="entry name" value="CHITINASE"/>
    <property type="match status" value="1"/>
</dbReference>
<dbReference type="SUPFAM" id="SSF51445">
    <property type="entry name" value="(Trans)glycosidases"/>
    <property type="match status" value="1"/>
</dbReference>
<evidence type="ECO:0000313" key="6">
    <source>
        <dbReference type="EMBL" id="CAH1791209.1"/>
    </source>
</evidence>
<keyword evidence="7" id="KW-1185">Reference proteome</keyword>
<dbReference type="GO" id="GO:0005975">
    <property type="term" value="P:carbohydrate metabolic process"/>
    <property type="evidence" value="ECO:0007669"/>
    <property type="project" value="InterPro"/>
</dbReference>
<name>A0A8J1U5X7_OWEFU</name>
<dbReference type="Proteomes" id="UP000749559">
    <property type="component" value="Unassembled WGS sequence"/>
</dbReference>
<dbReference type="GO" id="GO:0004568">
    <property type="term" value="F:chitinase activity"/>
    <property type="evidence" value="ECO:0007669"/>
    <property type="project" value="TreeGrafter"/>
</dbReference>
<organism evidence="6 7">
    <name type="scientific">Owenia fusiformis</name>
    <name type="common">Polychaete worm</name>
    <dbReference type="NCBI Taxonomy" id="6347"/>
    <lineage>
        <taxon>Eukaryota</taxon>
        <taxon>Metazoa</taxon>
        <taxon>Spiralia</taxon>
        <taxon>Lophotrochozoa</taxon>
        <taxon>Annelida</taxon>
        <taxon>Polychaeta</taxon>
        <taxon>Sedentaria</taxon>
        <taxon>Canalipalpata</taxon>
        <taxon>Sabellida</taxon>
        <taxon>Oweniida</taxon>
        <taxon>Oweniidae</taxon>
        <taxon>Owenia</taxon>
    </lineage>
</organism>
<dbReference type="OrthoDB" id="76388at2759"/>
<dbReference type="SMART" id="SM00636">
    <property type="entry name" value="Glyco_18"/>
    <property type="match status" value="1"/>
</dbReference>
<dbReference type="AlphaFoldDB" id="A0A8J1U5X7"/>
<dbReference type="EMBL" id="CAIIXF020000008">
    <property type="protein sequence ID" value="CAH1791209.1"/>
    <property type="molecule type" value="Genomic_DNA"/>
</dbReference>
<gene>
    <name evidence="6" type="ORF">OFUS_LOCUS16322</name>
</gene>
<evidence type="ECO:0000313" key="7">
    <source>
        <dbReference type="Proteomes" id="UP000749559"/>
    </source>
</evidence>
<dbReference type="GO" id="GO:0006032">
    <property type="term" value="P:chitin catabolic process"/>
    <property type="evidence" value="ECO:0007669"/>
    <property type="project" value="TreeGrafter"/>
</dbReference>
<comment type="caution">
    <text evidence="6">The sequence shown here is derived from an EMBL/GenBank/DDBJ whole genome shotgun (WGS) entry which is preliminary data.</text>
</comment>
<dbReference type="PROSITE" id="PS01095">
    <property type="entry name" value="GH18_1"/>
    <property type="match status" value="1"/>
</dbReference>
<keyword evidence="3 4" id="KW-0326">Glycosidase</keyword>
<reference evidence="6" key="1">
    <citation type="submission" date="2022-03" db="EMBL/GenBank/DDBJ databases">
        <authorList>
            <person name="Martin C."/>
        </authorList>
    </citation>
    <scope>NUCLEOTIDE SEQUENCE</scope>
</reference>
<dbReference type="InterPro" id="IPR050314">
    <property type="entry name" value="Glycosyl_Hydrlase_18"/>
</dbReference>
<dbReference type="InterPro" id="IPR017853">
    <property type="entry name" value="GH"/>
</dbReference>
<dbReference type="InterPro" id="IPR001223">
    <property type="entry name" value="Glyco_hydro18_cat"/>
</dbReference>
<keyword evidence="2" id="KW-1015">Disulfide bond</keyword>
<dbReference type="FunFam" id="3.20.20.80:FF:000007">
    <property type="entry name" value="Acidic mammalian chitinase"/>
    <property type="match status" value="1"/>
</dbReference>
<dbReference type="InterPro" id="IPR001579">
    <property type="entry name" value="Glyco_hydro_18_chit_AS"/>
</dbReference>
<evidence type="ECO:0000256" key="3">
    <source>
        <dbReference type="ARBA" id="ARBA00023295"/>
    </source>
</evidence>
<evidence type="ECO:0000256" key="1">
    <source>
        <dbReference type="ARBA" id="ARBA00022801"/>
    </source>
</evidence>
<dbReference type="GO" id="GO:0005576">
    <property type="term" value="C:extracellular region"/>
    <property type="evidence" value="ECO:0007669"/>
    <property type="project" value="TreeGrafter"/>
</dbReference>
<accession>A0A8J1U5X7</accession>
<evidence type="ECO:0000256" key="5">
    <source>
        <dbReference type="RuleBase" id="RU004453"/>
    </source>
</evidence>
<sequence length="311" mass="35540">MLLAVLFSLCLIGVQANDAYKRVCYYTNWSQYQVKFFPENIDTSLCTHLIYSFASMEGNRLKAYEWNDESTAWSKGMYERFNDLKKKQRGLKTLLAVGGWNFGTAKMTAMLATKSNREEFTRHVIEFTRKHGFDGFDLDFEYPGSRGSPPEDKQRFTLLVNEMRREFQHEAVRTGRERLLLTAAVAAGKSNIDRGYEVEKISRDLDFINLMSYDLHGSWEDVTGHNAPLYPRSNEVGDERNLNVAWAANYWVALGAPKSKMVIGMPLYGRGFTLRSRAGGSRMKAAAVEDPTLDQIPKKRDTLHIMSCVPR</sequence>
<dbReference type="Pfam" id="PF00704">
    <property type="entry name" value="Glyco_hydro_18"/>
    <property type="match status" value="1"/>
</dbReference>
<comment type="similarity">
    <text evidence="5">Belongs to the glycosyl hydrolase 18 family.</text>
</comment>
<dbReference type="PROSITE" id="PS51910">
    <property type="entry name" value="GH18_2"/>
    <property type="match status" value="1"/>
</dbReference>
<dbReference type="InterPro" id="IPR011583">
    <property type="entry name" value="Chitinase_II/V-like_cat"/>
</dbReference>
<dbReference type="Gene3D" id="3.20.20.80">
    <property type="entry name" value="Glycosidases"/>
    <property type="match status" value="1"/>
</dbReference>
<proteinExistence type="inferred from homology"/>
<evidence type="ECO:0000256" key="2">
    <source>
        <dbReference type="ARBA" id="ARBA00023157"/>
    </source>
</evidence>
<protein>
    <submittedName>
        <fullName evidence="6">Uncharacterized protein</fullName>
    </submittedName>
</protein>
<dbReference type="PANTHER" id="PTHR11177:SF317">
    <property type="entry name" value="CHITINASE 12-RELATED"/>
    <property type="match status" value="1"/>
</dbReference>
<evidence type="ECO:0000256" key="4">
    <source>
        <dbReference type="RuleBase" id="RU000489"/>
    </source>
</evidence>